<dbReference type="GO" id="GO:0006571">
    <property type="term" value="P:tyrosine biosynthetic process"/>
    <property type="evidence" value="ECO:0007669"/>
    <property type="project" value="TreeGrafter"/>
</dbReference>
<sequence length="339" mass="38941">MALRMLTSPGHWMLSEEFTFPTAVETALLMGVKTATVSMDSEGMRADLLDEILTHWDERARGGPKPSILYTVPTGQNPTGLTQPLQRRKDLYAVACKHDLIILEDEPYYFMQMAEYDLCGTEETRSTSPTPMEFLASLVPSYLSIDVDGRVIRMDSFSKTLAPGSRIGWITASRQLVERYRMHADFSTQSPSGFSQLVLFKLLDEHWGHEGYLEWLLHVRKQYTKRRNVMLRACEKFLPTDFVHWIPPSAGMFLWLQVEYMKHPEFPKKSILEIEDQLFHRLIDCGVLLIKGSWFCGEKDQEVGKLFFRATYAAAPAERIEEAMQRFGLSVEHEFTGPN</sequence>
<gene>
    <name evidence="7" type="ORF">D0862_01501</name>
</gene>
<accession>A0A3M7HRV7</accession>
<dbReference type="EMBL" id="QWIQ01000024">
    <property type="protein sequence ID" value="RMZ15782.1"/>
    <property type="molecule type" value="Genomic_DNA"/>
</dbReference>
<protein>
    <recommendedName>
        <fullName evidence="6">Aminotransferase class I/classII large domain-containing protein</fullName>
    </recommendedName>
</protein>
<dbReference type="GO" id="GO:0047536">
    <property type="term" value="F:2-aminoadipate transaminase activity"/>
    <property type="evidence" value="ECO:0007669"/>
    <property type="project" value="TreeGrafter"/>
</dbReference>
<organism evidence="7 8">
    <name type="scientific">Hortaea werneckii</name>
    <name type="common">Black yeast</name>
    <name type="synonym">Cladosporium werneckii</name>
    <dbReference type="NCBI Taxonomy" id="91943"/>
    <lineage>
        <taxon>Eukaryota</taxon>
        <taxon>Fungi</taxon>
        <taxon>Dikarya</taxon>
        <taxon>Ascomycota</taxon>
        <taxon>Pezizomycotina</taxon>
        <taxon>Dothideomycetes</taxon>
        <taxon>Dothideomycetidae</taxon>
        <taxon>Mycosphaerellales</taxon>
        <taxon>Teratosphaeriaceae</taxon>
        <taxon>Hortaea</taxon>
    </lineage>
</organism>
<keyword evidence="4" id="KW-0808">Transferase</keyword>
<dbReference type="InterPro" id="IPR015424">
    <property type="entry name" value="PyrdxlP-dep_Trfase"/>
</dbReference>
<comment type="similarity">
    <text evidence="2">Belongs to the class-I pyridoxal-phosphate-dependent aminotransferase family.</text>
</comment>
<evidence type="ECO:0000313" key="7">
    <source>
        <dbReference type="EMBL" id="RMZ15782.1"/>
    </source>
</evidence>
<dbReference type="CDD" id="cd00609">
    <property type="entry name" value="AAT_like"/>
    <property type="match status" value="1"/>
</dbReference>
<evidence type="ECO:0000256" key="2">
    <source>
        <dbReference type="ARBA" id="ARBA00007441"/>
    </source>
</evidence>
<dbReference type="Gene3D" id="3.40.640.10">
    <property type="entry name" value="Type I PLP-dependent aspartate aminotransferase-like (Major domain)"/>
    <property type="match status" value="1"/>
</dbReference>
<dbReference type="InterPro" id="IPR015421">
    <property type="entry name" value="PyrdxlP-dep_Trfase_major"/>
</dbReference>
<dbReference type="GO" id="GO:0008793">
    <property type="term" value="F:aromatic-amino-acid transaminase activity"/>
    <property type="evidence" value="ECO:0007669"/>
    <property type="project" value="TreeGrafter"/>
</dbReference>
<dbReference type="Pfam" id="PF00155">
    <property type="entry name" value="Aminotran_1_2"/>
    <property type="match status" value="1"/>
</dbReference>
<dbReference type="InterPro" id="IPR050859">
    <property type="entry name" value="Class-I_PLP-dep_aminotransf"/>
</dbReference>
<dbReference type="GO" id="GO:0030170">
    <property type="term" value="F:pyridoxal phosphate binding"/>
    <property type="evidence" value="ECO:0007669"/>
    <property type="project" value="InterPro"/>
</dbReference>
<evidence type="ECO:0000256" key="5">
    <source>
        <dbReference type="ARBA" id="ARBA00022898"/>
    </source>
</evidence>
<keyword evidence="5" id="KW-0663">Pyridoxal phosphate</keyword>
<evidence type="ECO:0000256" key="3">
    <source>
        <dbReference type="ARBA" id="ARBA00022576"/>
    </source>
</evidence>
<name>A0A3M7HRV7_HORWE</name>
<dbReference type="Proteomes" id="UP000281468">
    <property type="component" value="Unassembled WGS sequence"/>
</dbReference>
<evidence type="ECO:0000256" key="1">
    <source>
        <dbReference type="ARBA" id="ARBA00001933"/>
    </source>
</evidence>
<feature type="domain" description="Aminotransferase class I/classII large" evidence="6">
    <location>
        <begin position="3"/>
        <end position="327"/>
    </location>
</feature>
<dbReference type="InterPro" id="IPR004839">
    <property type="entry name" value="Aminotransferase_I/II_large"/>
</dbReference>
<comment type="cofactor">
    <cofactor evidence="1">
        <name>pyridoxal 5'-phosphate</name>
        <dbReference type="ChEBI" id="CHEBI:597326"/>
    </cofactor>
</comment>
<dbReference type="PANTHER" id="PTHR42790">
    <property type="entry name" value="AMINOTRANSFERASE"/>
    <property type="match status" value="1"/>
</dbReference>
<evidence type="ECO:0000256" key="4">
    <source>
        <dbReference type="ARBA" id="ARBA00022679"/>
    </source>
</evidence>
<evidence type="ECO:0000313" key="8">
    <source>
        <dbReference type="Proteomes" id="UP000281468"/>
    </source>
</evidence>
<evidence type="ECO:0000259" key="6">
    <source>
        <dbReference type="Pfam" id="PF00155"/>
    </source>
</evidence>
<dbReference type="PANTHER" id="PTHR42790:SF21">
    <property type="entry name" value="AROMATIC_AMINOADIPATE AMINOTRANSFERASE 1"/>
    <property type="match status" value="1"/>
</dbReference>
<dbReference type="GO" id="GO:0009074">
    <property type="term" value="P:aromatic amino acid family catabolic process"/>
    <property type="evidence" value="ECO:0007669"/>
    <property type="project" value="TreeGrafter"/>
</dbReference>
<dbReference type="GO" id="GO:0019878">
    <property type="term" value="P:lysine biosynthetic process via aminoadipic acid"/>
    <property type="evidence" value="ECO:0007669"/>
    <property type="project" value="TreeGrafter"/>
</dbReference>
<proteinExistence type="inferred from homology"/>
<reference evidence="7 8" key="1">
    <citation type="journal article" date="2018" name="BMC Genomics">
        <title>Genomic evidence for intraspecific hybridization in a clonal and extremely halotolerant yeast.</title>
        <authorList>
            <person name="Gostincar C."/>
            <person name="Stajich J.E."/>
            <person name="Zupancic J."/>
            <person name="Zalar P."/>
            <person name="Gunde-Cimerman N."/>
        </authorList>
    </citation>
    <scope>NUCLEOTIDE SEQUENCE [LARGE SCALE GENOMIC DNA]</scope>
    <source>
        <strain evidence="7 8">EXF-171</strain>
    </source>
</reference>
<dbReference type="AlphaFoldDB" id="A0A3M7HRV7"/>
<keyword evidence="3" id="KW-0032">Aminotransferase</keyword>
<comment type="caution">
    <text evidence="7">The sequence shown here is derived from an EMBL/GenBank/DDBJ whole genome shotgun (WGS) entry which is preliminary data.</text>
</comment>
<dbReference type="SUPFAM" id="SSF53383">
    <property type="entry name" value="PLP-dependent transferases"/>
    <property type="match status" value="1"/>
</dbReference>